<reference evidence="2 3" key="1">
    <citation type="submission" date="2019-10" db="EMBL/GenBank/DDBJ databases">
        <title>Vibrio sp. nov. isolated from a shrimp pond.</title>
        <authorList>
            <person name="Gomez-Gil B."/>
            <person name="Enciso-Ibarra J."/>
            <person name="Enciso-Ibarra K."/>
            <person name="Bolan-Mejia C."/>
        </authorList>
    </citation>
    <scope>NUCLEOTIDE SEQUENCE [LARGE SCALE GENOMIC DNA]</scope>
    <source>
        <strain evidence="2 3">CAIM 722</strain>
    </source>
</reference>
<gene>
    <name evidence="2" type="ORF">F9817_10805</name>
</gene>
<evidence type="ECO:0000313" key="3">
    <source>
        <dbReference type="Proteomes" id="UP000462621"/>
    </source>
</evidence>
<dbReference type="Pfam" id="PF11872">
    <property type="entry name" value="DUF3392"/>
    <property type="match status" value="1"/>
</dbReference>
<keyword evidence="1" id="KW-0472">Membrane</keyword>
<dbReference type="RefSeq" id="WP_161155383.1">
    <property type="nucleotide sequence ID" value="NZ_WEKT01000016.1"/>
</dbReference>
<accession>A0A7X4RUW2</accession>
<dbReference type="EMBL" id="WEKT01000016">
    <property type="protein sequence ID" value="MZI93685.1"/>
    <property type="molecule type" value="Genomic_DNA"/>
</dbReference>
<feature type="transmembrane region" description="Helical" evidence="1">
    <location>
        <begin position="54"/>
        <end position="74"/>
    </location>
</feature>
<protein>
    <submittedName>
        <fullName evidence="2">DUF3392 family protein</fullName>
    </submittedName>
</protein>
<keyword evidence="1" id="KW-1133">Transmembrane helix</keyword>
<organism evidence="2 3">
    <name type="scientific">Vibrio eleionomae</name>
    <dbReference type="NCBI Taxonomy" id="2653505"/>
    <lineage>
        <taxon>Bacteria</taxon>
        <taxon>Pseudomonadati</taxon>
        <taxon>Pseudomonadota</taxon>
        <taxon>Gammaproteobacteria</taxon>
        <taxon>Vibrionales</taxon>
        <taxon>Vibrionaceae</taxon>
        <taxon>Vibrio</taxon>
    </lineage>
</organism>
<proteinExistence type="predicted"/>
<dbReference type="InterPro" id="IPR021813">
    <property type="entry name" value="DUF3392"/>
</dbReference>
<dbReference type="Proteomes" id="UP000462621">
    <property type="component" value="Unassembled WGS sequence"/>
</dbReference>
<evidence type="ECO:0000313" key="2">
    <source>
        <dbReference type="EMBL" id="MZI93685.1"/>
    </source>
</evidence>
<evidence type="ECO:0000256" key="1">
    <source>
        <dbReference type="SAM" id="Phobius"/>
    </source>
</evidence>
<keyword evidence="1" id="KW-0812">Transmembrane</keyword>
<name>A0A7X4RUW2_9VIBR</name>
<feature type="transmembrane region" description="Helical" evidence="1">
    <location>
        <begin position="86"/>
        <end position="103"/>
    </location>
</feature>
<comment type="caution">
    <text evidence="2">The sequence shown here is derived from an EMBL/GenBank/DDBJ whole genome shotgun (WGS) entry which is preliminary data.</text>
</comment>
<feature type="transmembrane region" description="Helical" evidence="1">
    <location>
        <begin position="14"/>
        <end position="33"/>
    </location>
</feature>
<sequence length="109" mass="12309">MELLHFFAPGGRFIAPYLSDIAVAFVACFLVMLGGDINAFVRRTMRNQHFIVRTLVFVLINAFGYGLIIVKASPYLARTLAQLDRGMMFVIVVISFIIIGLWAQKNRQI</sequence>
<dbReference type="AlphaFoldDB" id="A0A7X4RUW2"/>
<keyword evidence="3" id="KW-1185">Reference proteome</keyword>